<organism evidence="2 3">
    <name type="scientific">Cryoendolithus antarcticus</name>
    <dbReference type="NCBI Taxonomy" id="1507870"/>
    <lineage>
        <taxon>Eukaryota</taxon>
        <taxon>Fungi</taxon>
        <taxon>Dikarya</taxon>
        <taxon>Ascomycota</taxon>
        <taxon>Pezizomycotina</taxon>
        <taxon>Dothideomycetes</taxon>
        <taxon>Dothideomycetidae</taxon>
        <taxon>Cladosporiales</taxon>
        <taxon>Cladosporiaceae</taxon>
        <taxon>Cryoendolithus</taxon>
    </lineage>
</organism>
<sequence length="166" mass="18215">MATDSSASDKNDDGDKESITLMNNAGSSDDHASDFDSDDDTSVESSCTTVDDGNEVKPCERASTSSTEASDSDEGSGYLNADETDSAISSCEDDGVILPSLRDGLYGDSELEVHHGLGIACVSRFRRPMKASHQALRLKKMWHEIEETELLFAPKRRERVDFDLRW</sequence>
<reference evidence="3" key="1">
    <citation type="submission" date="2017-03" db="EMBL/GenBank/DDBJ databases">
        <title>Genomes of endolithic fungi from Antarctica.</title>
        <authorList>
            <person name="Coleine C."/>
            <person name="Masonjones S."/>
            <person name="Stajich J.E."/>
        </authorList>
    </citation>
    <scope>NUCLEOTIDE SEQUENCE [LARGE SCALE GENOMIC DNA]</scope>
    <source>
        <strain evidence="3">CCFEE 5527</strain>
    </source>
</reference>
<evidence type="ECO:0000313" key="3">
    <source>
        <dbReference type="Proteomes" id="UP000192596"/>
    </source>
</evidence>
<proteinExistence type="predicted"/>
<name>A0A1V8TJZ8_9PEZI</name>
<evidence type="ECO:0000313" key="2">
    <source>
        <dbReference type="EMBL" id="OQO11689.1"/>
    </source>
</evidence>
<comment type="caution">
    <text evidence="2">The sequence shown here is derived from an EMBL/GenBank/DDBJ whole genome shotgun (WGS) entry which is preliminary data.</text>
</comment>
<dbReference type="Proteomes" id="UP000192596">
    <property type="component" value="Unassembled WGS sequence"/>
</dbReference>
<feature type="compositionally biased region" description="Basic and acidic residues" evidence="1">
    <location>
        <begin position="7"/>
        <end position="18"/>
    </location>
</feature>
<keyword evidence="3" id="KW-1185">Reference proteome</keyword>
<dbReference type="AlphaFoldDB" id="A0A1V8TJZ8"/>
<accession>A0A1V8TJZ8</accession>
<feature type="region of interest" description="Disordered" evidence="1">
    <location>
        <begin position="1"/>
        <end position="91"/>
    </location>
</feature>
<evidence type="ECO:0000256" key="1">
    <source>
        <dbReference type="SAM" id="MobiDB-lite"/>
    </source>
</evidence>
<gene>
    <name evidence="2" type="ORF">B0A48_03416</name>
</gene>
<dbReference type="EMBL" id="NAJO01000006">
    <property type="protein sequence ID" value="OQO11689.1"/>
    <property type="molecule type" value="Genomic_DNA"/>
</dbReference>
<protein>
    <submittedName>
        <fullName evidence="2">Uncharacterized protein</fullName>
    </submittedName>
</protein>
<dbReference type="InParanoid" id="A0A1V8TJZ8"/>